<gene>
    <name evidence="2" type="ORF">SEMRO_10_G008260.1</name>
</gene>
<proteinExistence type="predicted"/>
<protein>
    <submittedName>
        <fullName evidence="2">Uncharacterized protein</fullName>
    </submittedName>
</protein>
<reference evidence="2" key="1">
    <citation type="submission" date="2020-06" db="EMBL/GenBank/DDBJ databases">
        <authorList>
            <consortium name="Plant Systems Biology data submission"/>
        </authorList>
    </citation>
    <scope>NUCLEOTIDE SEQUENCE</scope>
    <source>
        <strain evidence="2">D6</strain>
    </source>
</reference>
<feature type="compositionally biased region" description="Basic and acidic residues" evidence="1">
    <location>
        <begin position="125"/>
        <end position="136"/>
    </location>
</feature>
<accession>A0A9N8DAC4</accession>
<dbReference type="Proteomes" id="UP001153069">
    <property type="component" value="Unassembled WGS sequence"/>
</dbReference>
<evidence type="ECO:0000313" key="3">
    <source>
        <dbReference type="Proteomes" id="UP001153069"/>
    </source>
</evidence>
<dbReference type="EMBL" id="CAICTM010000010">
    <property type="protein sequence ID" value="CAB9496865.1"/>
    <property type="molecule type" value="Genomic_DNA"/>
</dbReference>
<dbReference type="AlphaFoldDB" id="A0A9N8DAC4"/>
<evidence type="ECO:0000256" key="1">
    <source>
        <dbReference type="SAM" id="MobiDB-lite"/>
    </source>
</evidence>
<sequence>MNHSYCSFFDQEISLGNEPQLSVALDQEPMSLKTLFANSVRRGRKHEDPTVPTKILEAPLQKVVVASVPSEDADEEVNETTTSTGTVGAPQGVSSKRRKPRTQSGESAKRFHIQSPRENFMLQRTESDRRIEEKATGMKCKGLQKDHL</sequence>
<comment type="caution">
    <text evidence="2">The sequence shown here is derived from an EMBL/GenBank/DDBJ whole genome shotgun (WGS) entry which is preliminary data.</text>
</comment>
<feature type="region of interest" description="Disordered" evidence="1">
    <location>
        <begin position="67"/>
        <end position="148"/>
    </location>
</feature>
<keyword evidence="3" id="KW-1185">Reference proteome</keyword>
<name>A0A9N8DAC4_9STRA</name>
<evidence type="ECO:0000313" key="2">
    <source>
        <dbReference type="EMBL" id="CAB9496865.1"/>
    </source>
</evidence>
<organism evidence="2 3">
    <name type="scientific">Seminavis robusta</name>
    <dbReference type="NCBI Taxonomy" id="568900"/>
    <lineage>
        <taxon>Eukaryota</taxon>
        <taxon>Sar</taxon>
        <taxon>Stramenopiles</taxon>
        <taxon>Ochrophyta</taxon>
        <taxon>Bacillariophyta</taxon>
        <taxon>Bacillariophyceae</taxon>
        <taxon>Bacillariophycidae</taxon>
        <taxon>Naviculales</taxon>
        <taxon>Naviculaceae</taxon>
        <taxon>Seminavis</taxon>
    </lineage>
</organism>